<feature type="active site" evidence="1">
    <location>
        <position position="84"/>
    </location>
</feature>
<gene>
    <name evidence="3" type="ORF">PH603_16220</name>
</gene>
<dbReference type="InterPro" id="IPR050816">
    <property type="entry name" value="Flavin-dep_Halogenase_NPB"/>
</dbReference>
<dbReference type="KEGG" id="gso:PH603_16220"/>
<dbReference type="Pfam" id="PF04820">
    <property type="entry name" value="Trp_halogenase"/>
    <property type="match status" value="1"/>
</dbReference>
<keyword evidence="4" id="KW-1185">Reference proteome</keyword>
<dbReference type="Gene3D" id="3.50.50.60">
    <property type="entry name" value="FAD/NAD(P)-binding domain"/>
    <property type="match status" value="1"/>
</dbReference>
<reference evidence="3" key="1">
    <citation type="submission" date="2023-01" db="EMBL/GenBank/DDBJ databases">
        <title>The genome sequence of Kordiimonadaceae bacterium 6D33.</title>
        <authorList>
            <person name="Liu Y."/>
        </authorList>
    </citation>
    <scope>NUCLEOTIDE SEQUENCE</scope>
    <source>
        <strain evidence="3">6D33</strain>
    </source>
</reference>
<accession>A0AAE9XSA5</accession>
<dbReference type="PANTHER" id="PTHR43747:SF4">
    <property type="entry name" value="FLAVIN-DEPENDENT TRYPTOPHAN HALOGENASE"/>
    <property type="match status" value="1"/>
</dbReference>
<evidence type="ECO:0000313" key="4">
    <source>
        <dbReference type="Proteomes" id="UP001217500"/>
    </source>
</evidence>
<evidence type="ECO:0000256" key="2">
    <source>
        <dbReference type="PIRSR" id="PIRSR011396-2"/>
    </source>
</evidence>
<feature type="binding site" evidence="2">
    <location>
        <begin position="15"/>
        <end position="18"/>
    </location>
    <ligand>
        <name>FAD</name>
        <dbReference type="ChEBI" id="CHEBI:57692"/>
    </ligand>
</feature>
<protein>
    <submittedName>
        <fullName evidence="3">Tryptophan 7-halogenase</fullName>
    </submittedName>
</protein>
<dbReference type="InterPro" id="IPR036188">
    <property type="entry name" value="FAD/NAD-bd_sf"/>
</dbReference>
<dbReference type="InterPro" id="IPR033856">
    <property type="entry name" value="Trp_halogen"/>
</dbReference>
<evidence type="ECO:0000313" key="3">
    <source>
        <dbReference type="EMBL" id="WCL54085.1"/>
    </source>
</evidence>
<keyword evidence="2" id="KW-0547">Nucleotide-binding</keyword>
<dbReference type="RefSeq" id="WP_289503804.1">
    <property type="nucleotide sequence ID" value="NZ_CP116805.1"/>
</dbReference>
<dbReference type="SUPFAM" id="SSF51905">
    <property type="entry name" value="FAD/NAD(P)-binding domain"/>
    <property type="match status" value="1"/>
</dbReference>
<feature type="binding site" evidence="2">
    <location>
        <position position="357"/>
    </location>
    <ligand>
        <name>L-tryptophan</name>
        <dbReference type="ChEBI" id="CHEBI:57912"/>
    </ligand>
</feature>
<proteinExistence type="predicted"/>
<dbReference type="AlphaFoldDB" id="A0AAE9XSA5"/>
<dbReference type="GO" id="GO:0000166">
    <property type="term" value="F:nucleotide binding"/>
    <property type="evidence" value="ECO:0007669"/>
    <property type="project" value="UniProtKB-KW"/>
</dbReference>
<feature type="binding site" evidence="2">
    <location>
        <position position="348"/>
    </location>
    <ligand>
        <name>FAD</name>
        <dbReference type="ChEBI" id="CHEBI:57692"/>
    </ligand>
</feature>
<dbReference type="PIRSF" id="PIRSF011396">
    <property type="entry name" value="Trp_halogenase"/>
    <property type="match status" value="1"/>
</dbReference>
<name>A0AAE9XSA5_9PROT</name>
<evidence type="ECO:0000256" key="1">
    <source>
        <dbReference type="PIRSR" id="PIRSR011396-1"/>
    </source>
</evidence>
<dbReference type="GO" id="GO:0004497">
    <property type="term" value="F:monooxygenase activity"/>
    <property type="evidence" value="ECO:0007669"/>
    <property type="project" value="InterPro"/>
</dbReference>
<feature type="binding site" evidence="2">
    <location>
        <position position="84"/>
    </location>
    <ligand>
        <name>7-chloro-L-tryptophan</name>
        <dbReference type="ChEBI" id="CHEBI:58713"/>
    </ligand>
</feature>
<keyword evidence="2" id="KW-0285">Flavoprotein</keyword>
<keyword evidence="2" id="KW-0274">FAD</keyword>
<dbReference type="Proteomes" id="UP001217500">
    <property type="component" value="Chromosome"/>
</dbReference>
<feature type="binding site" evidence="2">
    <location>
        <position position="361"/>
    </location>
    <ligand>
        <name>FAD</name>
        <dbReference type="ChEBI" id="CHEBI:57692"/>
    </ligand>
</feature>
<organism evidence="3 4">
    <name type="scientific">Gimibacter soli</name>
    <dbReference type="NCBI Taxonomy" id="3024400"/>
    <lineage>
        <taxon>Bacteria</taxon>
        <taxon>Pseudomonadati</taxon>
        <taxon>Pseudomonadota</taxon>
        <taxon>Alphaproteobacteria</taxon>
        <taxon>Kordiimonadales</taxon>
        <taxon>Temperatibacteraceae</taxon>
        <taxon>Gimibacter</taxon>
    </lineage>
</organism>
<sequence length="523" mass="58280">MRPDGHIRHILIVGGGTAGWLAASHLARRLRATDPEGVAVTLLESPDIPIIGVGEGTVPAFRQTLKHLGIREADFIRECDATFKQSIRFVDWVHSPGSHPARAYHHVFDFPAMDGLDPTPYWLMGAAGDKSYVDAVSVQGQVIDRHLGPKLMTQPEYEGITNYAYHLDAPKLAAFLMRHATGKLGVKHILANVTGVEMAEGGDIAAVETDRAGRVEADLFVDCTGFSAKLIEGAMGVGFVPKSDVLFCDHALAVQVPYTSPDAPLPSCTHATALDAGWVWDIGLPDRRGTGYVYSSAHTSHETAEAAFREYLRPTIGKLADEATPRRIPMRIGMRERFWQRNCVAIGLSQGFVEPLEATGILVYDVTARMLAEQMPATRAAMDAVANRFNERVRYGWDRVIDFIKLHYCLTKRTDSDFWQDNRRADGIPERLAEQLAVWRHQPPTAYDFATRYEIFNLENYLYVLYGMEFGTDMAPLAGRYGEPDAARRLFDDIGREARELCGELLPHRELIARIKRYGLQTI</sequence>
<dbReference type="InterPro" id="IPR006905">
    <property type="entry name" value="Flavin_halogenase"/>
</dbReference>
<feature type="binding site" evidence="2">
    <location>
        <position position="193"/>
    </location>
    <ligand>
        <name>FAD</name>
        <dbReference type="ChEBI" id="CHEBI:57692"/>
    </ligand>
</feature>
<dbReference type="PANTHER" id="PTHR43747">
    <property type="entry name" value="FAD-BINDING PROTEIN"/>
    <property type="match status" value="1"/>
</dbReference>
<dbReference type="EMBL" id="CP116805">
    <property type="protein sequence ID" value="WCL54085.1"/>
    <property type="molecule type" value="Genomic_DNA"/>
</dbReference>